<accession>A0A022PPQ8</accession>
<evidence type="ECO:0000256" key="4">
    <source>
        <dbReference type="HAMAP-Rule" id="MF_02071"/>
    </source>
</evidence>
<evidence type="ECO:0000256" key="5">
    <source>
        <dbReference type="RuleBase" id="RU003495"/>
    </source>
</evidence>
<comment type="caution">
    <text evidence="8">The sequence shown here is derived from an EMBL/GenBank/DDBJ whole genome shotgun (WGS) entry which is preliminary data.</text>
</comment>
<dbReference type="Pfam" id="PF05036">
    <property type="entry name" value="SPOR"/>
    <property type="match status" value="1"/>
</dbReference>
<dbReference type="Proteomes" id="UP000023464">
    <property type="component" value="Unassembled WGS sequence"/>
</dbReference>
<organism evidence="8 9">
    <name type="scientific">Photorhabdus aegyptia</name>
    <dbReference type="NCBI Taxonomy" id="2805098"/>
    <lineage>
        <taxon>Bacteria</taxon>
        <taxon>Pseudomonadati</taxon>
        <taxon>Pseudomonadota</taxon>
        <taxon>Gammaproteobacteria</taxon>
        <taxon>Enterobacterales</taxon>
        <taxon>Morganellaceae</taxon>
        <taxon>Photorhabdus</taxon>
    </lineage>
</organism>
<dbReference type="PROSITE" id="PS51724">
    <property type="entry name" value="SPOR"/>
    <property type="match status" value="1"/>
</dbReference>
<gene>
    <name evidence="4" type="primary">rlpA</name>
    <name evidence="8" type="ORF">BA1DRAFT_01053</name>
</gene>
<comment type="similarity">
    <text evidence="4 5">Belongs to the RlpA family.</text>
</comment>
<dbReference type="NCBIfam" id="NF007953">
    <property type="entry name" value="PRK10672.1"/>
    <property type="match status" value="1"/>
</dbReference>
<dbReference type="HAMAP" id="MF_02071">
    <property type="entry name" value="RlpA"/>
    <property type="match status" value="1"/>
</dbReference>
<feature type="region of interest" description="Disordered" evidence="6">
    <location>
        <begin position="190"/>
        <end position="219"/>
    </location>
</feature>
<dbReference type="GO" id="GO:0000270">
    <property type="term" value="P:peptidoglycan metabolic process"/>
    <property type="evidence" value="ECO:0007669"/>
    <property type="project" value="UniProtKB-UniRule"/>
</dbReference>
<keyword evidence="4" id="KW-0564">Palmitate</keyword>
<comment type="function">
    <text evidence="4">Lytic transglycosylase with a strong preference for naked glycan strands that lack stem peptides.</text>
</comment>
<keyword evidence="2 4" id="KW-0456">Lyase</keyword>
<feature type="compositionally biased region" description="Polar residues" evidence="6">
    <location>
        <begin position="209"/>
        <end position="219"/>
    </location>
</feature>
<dbReference type="GO" id="GO:0009279">
    <property type="term" value="C:cell outer membrane"/>
    <property type="evidence" value="ECO:0007669"/>
    <property type="project" value="TreeGrafter"/>
</dbReference>
<evidence type="ECO:0000256" key="6">
    <source>
        <dbReference type="SAM" id="MobiDB-lite"/>
    </source>
</evidence>
<dbReference type="PROSITE" id="PS51257">
    <property type="entry name" value="PROKAR_LIPOPROTEIN"/>
    <property type="match status" value="1"/>
</dbReference>
<sequence length="337" mass="36664">MRQHWLILGMIAALLSGCTTPDKQKPSPLPAAVPTQDVLGAEPRYEPYHPSANNDYQMNGHTYHIVQNPSQFSETGYASWYGEESSGKMTAIGERFNPYALTAAHPTLPIPSYVRVTNLSNGRMMIVRVNDRGPYKPGRIIELSKASAERLNLTQSTKVKVDFIEVAQDGSVSGPGTIGSQIVKQSYALPGRPTLTSSPLGTPTMENVPDQTGSQPLTNQPVEQTQSLLAQPETTGQLPAMKLQPPKPVTNSTSIVTAPTAASANGFMVQVGAVSSEQRAKEWQQTLAQRFNVQGRVTQHSNVYRVQLGPFNNRQQAADLQQKLADQIQQSSFIVSP</sequence>
<dbReference type="Gene3D" id="2.40.40.10">
    <property type="entry name" value="RlpA-like domain"/>
    <property type="match status" value="1"/>
</dbReference>
<reference evidence="8 9" key="1">
    <citation type="submission" date="2014-03" db="EMBL/GenBank/DDBJ databases">
        <title>Draft Genome of Photorhabdus luminescens BA1, an Egyptian Isolate.</title>
        <authorList>
            <person name="Ghazal S."/>
            <person name="Hurst S.G.IV."/>
            <person name="Morris K."/>
            <person name="Thomas K."/>
            <person name="Tisa L.S."/>
        </authorList>
    </citation>
    <scope>NUCLEOTIDE SEQUENCE [LARGE SCALE GENOMIC DNA]</scope>
    <source>
        <strain evidence="8 9">BA1</strain>
    </source>
</reference>
<keyword evidence="3 4" id="KW-0961">Cell wall biogenesis/degradation</keyword>
<dbReference type="PANTHER" id="PTHR34183:SF1">
    <property type="entry name" value="ENDOLYTIC PEPTIDOGLYCAN TRANSGLYCOSYLASE RLPA"/>
    <property type="match status" value="1"/>
</dbReference>
<comment type="subcellular location">
    <subcellularLocation>
        <location evidence="4">Cell membrane</location>
        <topology evidence="4">Lipid-anchor</topology>
    </subcellularLocation>
</comment>
<keyword evidence="1" id="KW-0732">Signal</keyword>
<evidence type="ECO:0000256" key="2">
    <source>
        <dbReference type="ARBA" id="ARBA00023239"/>
    </source>
</evidence>
<dbReference type="GO" id="GO:0008932">
    <property type="term" value="F:lytic endotransglycosylase activity"/>
    <property type="evidence" value="ECO:0007669"/>
    <property type="project" value="UniProtKB-UniRule"/>
</dbReference>
<name>A0A022PPQ8_9GAMM</name>
<dbReference type="InterPro" id="IPR007730">
    <property type="entry name" value="SPOR-like_dom"/>
</dbReference>
<dbReference type="AlphaFoldDB" id="A0A022PPQ8"/>
<dbReference type="CDD" id="cd22268">
    <property type="entry name" value="DPBB_RlpA-like"/>
    <property type="match status" value="1"/>
</dbReference>
<dbReference type="InterPro" id="IPR009009">
    <property type="entry name" value="RlpA-like_DPBB"/>
</dbReference>
<dbReference type="EC" id="4.2.2.-" evidence="4"/>
<dbReference type="SUPFAM" id="SSF50685">
    <property type="entry name" value="Barwin-like endoglucanases"/>
    <property type="match status" value="1"/>
</dbReference>
<dbReference type="InterPro" id="IPR034718">
    <property type="entry name" value="RlpA"/>
</dbReference>
<dbReference type="NCBIfam" id="TIGR00413">
    <property type="entry name" value="rlpA"/>
    <property type="match status" value="1"/>
</dbReference>
<evidence type="ECO:0000313" key="9">
    <source>
        <dbReference type="Proteomes" id="UP000023464"/>
    </source>
</evidence>
<proteinExistence type="inferred from homology"/>
<dbReference type="InterPro" id="IPR036908">
    <property type="entry name" value="RlpA-like_sf"/>
</dbReference>
<evidence type="ECO:0000313" key="8">
    <source>
        <dbReference type="EMBL" id="EYU16395.1"/>
    </source>
</evidence>
<dbReference type="EMBL" id="JFGV01000011">
    <property type="protein sequence ID" value="EYU16395.1"/>
    <property type="molecule type" value="Genomic_DNA"/>
</dbReference>
<feature type="domain" description="SPOR" evidence="7">
    <location>
        <begin position="261"/>
        <end position="337"/>
    </location>
</feature>
<evidence type="ECO:0000256" key="3">
    <source>
        <dbReference type="ARBA" id="ARBA00023316"/>
    </source>
</evidence>
<keyword evidence="4 8" id="KW-0449">Lipoprotein</keyword>
<evidence type="ECO:0000256" key="1">
    <source>
        <dbReference type="ARBA" id="ARBA00022729"/>
    </source>
</evidence>
<protein>
    <recommendedName>
        <fullName evidence="4">Endolytic peptidoglycan transglycosylase RlpA</fullName>
        <ecNumber evidence="4">4.2.2.-</ecNumber>
    </recommendedName>
</protein>
<dbReference type="RefSeq" id="WP_036776744.1">
    <property type="nucleotide sequence ID" value="NZ_CAWLTM010000104.1"/>
</dbReference>
<dbReference type="GO" id="GO:0071555">
    <property type="term" value="P:cell wall organization"/>
    <property type="evidence" value="ECO:0007669"/>
    <property type="project" value="UniProtKB-KW"/>
</dbReference>
<keyword evidence="9" id="KW-1185">Reference proteome</keyword>
<evidence type="ECO:0000259" key="7">
    <source>
        <dbReference type="PROSITE" id="PS51724"/>
    </source>
</evidence>
<feature type="compositionally biased region" description="Low complexity" evidence="6">
    <location>
        <begin position="193"/>
        <end position="204"/>
    </location>
</feature>
<keyword evidence="4" id="KW-1003">Cell membrane</keyword>
<dbReference type="InterPro" id="IPR012997">
    <property type="entry name" value="RplA"/>
</dbReference>
<dbReference type="Pfam" id="PF03330">
    <property type="entry name" value="DPBB_1"/>
    <property type="match status" value="1"/>
</dbReference>
<dbReference type="InterPro" id="IPR036680">
    <property type="entry name" value="SPOR-like_sf"/>
</dbReference>
<dbReference type="SUPFAM" id="SSF110997">
    <property type="entry name" value="Sporulation related repeat"/>
    <property type="match status" value="1"/>
</dbReference>
<keyword evidence="4" id="KW-0472">Membrane</keyword>
<dbReference type="Gene3D" id="3.30.70.1070">
    <property type="entry name" value="Sporulation related repeat"/>
    <property type="match status" value="1"/>
</dbReference>
<dbReference type="PATRIC" id="fig|1393736.3.peg.1078"/>
<dbReference type="GO" id="GO:0005886">
    <property type="term" value="C:plasma membrane"/>
    <property type="evidence" value="ECO:0007669"/>
    <property type="project" value="UniProtKB-SubCell"/>
</dbReference>
<dbReference type="PANTHER" id="PTHR34183">
    <property type="entry name" value="ENDOLYTIC PEPTIDOGLYCAN TRANSGLYCOSYLASE RLPA"/>
    <property type="match status" value="1"/>
</dbReference>
<dbReference type="GO" id="GO:0042834">
    <property type="term" value="F:peptidoglycan binding"/>
    <property type="evidence" value="ECO:0007669"/>
    <property type="project" value="InterPro"/>
</dbReference>